<dbReference type="SUPFAM" id="SSF109854">
    <property type="entry name" value="DinB/YfiT-like putative metalloenzymes"/>
    <property type="match status" value="1"/>
</dbReference>
<sequence>MDTFAEIADERRALADLLSGLTSEQRAAPSLCESWTVHDVAAHLIMPLEVGMAKFALTALLCRGDFDRANVRLTREQARRPIDEITTVLRAKAGSRFTPPGSGPEAPLTDLLVHGLDIRHPLRLARDVPPERLRTVLGYLTGRAPRGFVPRNLLDRLRFEADDLDWAHGRGATVRGPAEGLLLVITGRAAGLDQLSGDGVPILRERLS</sequence>
<dbReference type="InterPro" id="IPR034660">
    <property type="entry name" value="DinB/YfiT-like"/>
</dbReference>
<dbReference type="NCBIfam" id="TIGR03083">
    <property type="entry name" value="maleylpyruvate isomerase family mycothiol-dependent enzyme"/>
    <property type="match status" value="1"/>
</dbReference>
<dbReference type="Pfam" id="PF11716">
    <property type="entry name" value="MDMPI_N"/>
    <property type="match status" value="1"/>
</dbReference>
<dbReference type="Gene3D" id="1.20.120.450">
    <property type="entry name" value="dinb family like domain"/>
    <property type="match status" value="1"/>
</dbReference>
<feature type="domain" description="Mycothiol-dependent maleylpyruvate isomerase metal-binding" evidence="1">
    <location>
        <begin position="8"/>
        <end position="48"/>
    </location>
</feature>
<proteinExistence type="predicted"/>
<gene>
    <name evidence="2" type="ORF">GCM10009539_68810</name>
</gene>
<accession>A0ABP3EQ35</accession>
<reference evidence="3" key="1">
    <citation type="journal article" date="2019" name="Int. J. Syst. Evol. Microbiol.">
        <title>The Global Catalogue of Microorganisms (GCM) 10K type strain sequencing project: providing services to taxonomists for standard genome sequencing and annotation.</title>
        <authorList>
            <consortium name="The Broad Institute Genomics Platform"/>
            <consortium name="The Broad Institute Genome Sequencing Center for Infectious Disease"/>
            <person name="Wu L."/>
            <person name="Ma J."/>
        </authorList>
    </citation>
    <scope>NUCLEOTIDE SEQUENCE [LARGE SCALE GENOMIC DNA]</scope>
    <source>
        <strain evidence="3">JCM 10425</strain>
    </source>
</reference>
<protein>
    <submittedName>
        <fullName evidence="2">Maleylpyruvate isomerase family mycothiol-dependent enzyme</fullName>
    </submittedName>
</protein>
<evidence type="ECO:0000313" key="3">
    <source>
        <dbReference type="Proteomes" id="UP001500967"/>
    </source>
</evidence>
<organism evidence="2 3">
    <name type="scientific">Cryptosporangium japonicum</name>
    <dbReference type="NCBI Taxonomy" id="80872"/>
    <lineage>
        <taxon>Bacteria</taxon>
        <taxon>Bacillati</taxon>
        <taxon>Actinomycetota</taxon>
        <taxon>Actinomycetes</taxon>
        <taxon>Cryptosporangiales</taxon>
        <taxon>Cryptosporangiaceae</taxon>
        <taxon>Cryptosporangium</taxon>
    </lineage>
</organism>
<dbReference type="InterPro" id="IPR024344">
    <property type="entry name" value="MDMPI_metal-binding"/>
</dbReference>
<evidence type="ECO:0000313" key="2">
    <source>
        <dbReference type="EMBL" id="GAA0271714.1"/>
    </source>
</evidence>
<dbReference type="EMBL" id="BAAAGX010000031">
    <property type="protein sequence ID" value="GAA0271714.1"/>
    <property type="molecule type" value="Genomic_DNA"/>
</dbReference>
<keyword evidence="3" id="KW-1185">Reference proteome</keyword>
<name>A0ABP3EQ35_9ACTN</name>
<comment type="caution">
    <text evidence="2">The sequence shown here is derived from an EMBL/GenBank/DDBJ whole genome shotgun (WGS) entry which is preliminary data.</text>
</comment>
<dbReference type="GO" id="GO:0016853">
    <property type="term" value="F:isomerase activity"/>
    <property type="evidence" value="ECO:0007669"/>
    <property type="project" value="UniProtKB-KW"/>
</dbReference>
<evidence type="ECO:0000259" key="1">
    <source>
        <dbReference type="Pfam" id="PF11716"/>
    </source>
</evidence>
<dbReference type="InterPro" id="IPR017517">
    <property type="entry name" value="Maleyloyr_isom"/>
</dbReference>
<dbReference type="Proteomes" id="UP001500967">
    <property type="component" value="Unassembled WGS sequence"/>
</dbReference>
<dbReference type="RefSeq" id="WP_344653126.1">
    <property type="nucleotide sequence ID" value="NZ_BAAAGX010000031.1"/>
</dbReference>
<keyword evidence="2" id="KW-0413">Isomerase</keyword>